<dbReference type="SUPFAM" id="SSF56935">
    <property type="entry name" value="Porins"/>
    <property type="match status" value="1"/>
</dbReference>
<dbReference type="GO" id="GO:0044718">
    <property type="term" value="P:siderophore transmembrane transport"/>
    <property type="evidence" value="ECO:0007669"/>
    <property type="project" value="TreeGrafter"/>
</dbReference>
<keyword evidence="4 10" id="KW-0812">Transmembrane</keyword>
<dbReference type="Gene3D" id="2.40.170.20">
    <property type="entry name" value="TonB-dependent receptor, beta-barrel domain"/>
    <property type="match status" value="1"/>
</dbReference>
<dbReference type="OrthoDB" id="9758472at2"/>
<dbReference type="InterPro" id="IPR036942">
    <property type="entry name" value="Beta-barrel_TonB_sf"/>
</dbReference>
<keyword evidence="9 10" id="KW-0998">Cell outer membrane</keyword>
<keyword evidence="7 10" id="KW-0472">Membrane</keyword>
<evidence type="ECO:0000313" key="12">
    <source>
        <dbReference type="EMBL" id="QHN65954.1"/>
    </source>
</evidence>
<keyword evidence="2 10" id="KW-0813">Transport</keyword>
<dbReference type="InterPro" id="IPR039426">
    <property type="entry name" value="TonB-dep_rcpt-like"/>
</dbReference>
<evidence type="ECO:0000256" key="11">
    <source>
        <dbReference type="RuleBase" id="RU003357"/>
    </source>
</evidence>
<dbReference type="Pfam" id="PF07715">
    <property type="entry name" value="Plug"/>
    <property type="match status" value="1"/>
</dbReference>
<evidence type="ECO:0000256" key="3">
    <source>
        <dbReference type="ARBA" id="ARBA00022452"/>
    </source>
</evidence>
<dbReference type="RefSeq" id="WP_160224611.1">
    <property type="nucleotide sequence ID" value="NZ_CP029149.1"/>
</dbReference>
<dbReference type="InterPro" id="IPR037066">
    <property type="entry name" value="Plug_dom_sf"/>
</dbReference>
<dbReference type="PANTHER" id="PTHR30069">
    <property type="entry name" value="TONB-DEPENDENT OUTER MEMBRANE RECEPTOR"/>
    <property type="match status" value="1"/>
</dbReference>
<evidence type="ECO:0000256" key="5">
    <source>
        <dbReference type="ARBA" id="ARBA00022729"/>
    </source>
</evidence>
<evidence type="ECO:0000256" key="6">
    <source>
        <dbReference type="ARBA" id="ARBA00023077"/>
    </source>
</evidence>
<dbReference type="InterPro" id="IPR012910">
    <property type="entry name" value="Plug_dom"/>
</dbReference>
<dbReference type="PANTHER" id="PTHR30069:SF29">
    <property type="entry name" value="HEMOGLOBIN AND HEMOGLOBIN-HAPTOGLOBIN-BINDING PROTEIN 1-RELATED"/>
    <property type="match status" value="1"/>
</dbReference>
<keyword evidence="8 12" id="KW-0675">Receptor</keyword>
<accession>A0A6P1QZ39</accession>
<dbReference type="KEGG" id="bcad:DBX24_08705"/>
<dbReference type="EMBL" id="CP029149">
    <property type="protein sequence ID" value="QHN65954.1"/>
    <property type="molecule type" value="Genomic_DNA"/>
</dbReference>
<dbReference type="PROSITE" id="PS52016">
    <property type="entry name" value="TONB_DEPENDENT_REC_3"/>
    <property type="match status" value="1"/>
</dbReference>
<keyword evidence="3 10" id="KW-1134">Transmembrane beta strand</keyword>
<dbReference type="Pfam" id="PF00593">
    <property type="entry name" value="TonB_dep_Rec_b-barrel"/>
    <property type="match status" value="1"/>
</dbReference>
<evidence type="ECO:0000313" key="13">
    <source>
        <dbReference type="Proteomes" id="UP000464318"/>
    </source>
</evidence>
<dbReference type="Gene3D" id="2.170.130.10">
    <property type="entry name" value="TonB-dependent receptor, plug domain"/>
    <property type="match status" value="1"/>
</dbReference>
<comment type="similarity">
    <text evidence="10 11">Belongs to the TonB-dependent receptor family.</text>
</comment>
<sequence>MKKTFLTVLILAATVSFAQEDTKEVEEVLIQGKFLSTPYQKIVENIEVISKKEIENSPAQSIDELLQQFSGLDIRKRGANGVQSDISLRGGTFDQVLILVNGIPMNDAQTGHNVMNLPIDLSAIEKIEILKGPAARRFGNNAYAGAINIITKPSAEEKVKIKAEGGDFQTYALGLVSSFGTDKFQNLLQTTSTGSQGYKHNTDYTVRNVFYQGKIPLNNGSFGVQAGFSEKKFGANGFYASRKATEQYEEVQTSLVSFNYAQKFQHFALNSSVYWRRGQDMYLYNRQKPEIYRNMHITHNIGGTLNASYQWLLGTTGLGTEVRNEGIVSNNLGERDRFITQVFFEHNFSFFNDNLKITPGVTWAKYSSVGDYFYPGVDIGFRFNPHHKIYGNIAKVHRVPTFTDLYYKSKTEEGNPDLKSESALSAEVGYAFQMKNFSFKVSGFGRDTDNMIDWNFETLDNKWHSQNLVATRVTGFEASSELSLPFINTTFGLSYTYLNNELKSDKVSDKSKYILENLRHQLVAKMENRVLGNFYNQTIYRYQDRQMGGYSINTLDEKLSYRKNGFETYVVINNLTNNKYTDAFGIEMPGRWFHIGVSYTIGIN</sequence>
<keyword evidence="13" id="KW-1185">Reference proteome</keyword>
<evidence type="ECO:0000256" key="2">
    <source>
        <dbReference type="ARBA" id="ARBA00022448"/>
    </source>
</evidence>
<dbReference type="InterPro" id="IPR000531">
    <property type="entry name" value="Beta-barrel_TonB"/>
</dbReference>
<dbReference type="GO" id="GO:0009279">
    <property type="term" value="C:cell outer membrane"/>
    <property type="evidence" value="ECO:0007669"/>
    <property type="project" value="UniProtKB-SubCell"/>
</dbReference>
<dbReference type="GO" id="GO:0015344">
    <property type="term" value="F:siderophore uptake transmembrane transporter activity"/>
    <property type="evidence" value="ECO:0007669"/>
    <property type="project" value="TreeGrafter"/>
</dbReference>
<evidence type="ECO:0000256" key="1">
    <source>
        <dbReference type="ARBA" id="ARBA00004571"/>
    </source>
</evidence>
<comment type="subcellular location">
    <subcellularLocation>
        <location evidence="1 10">Cell outer membrane</location>
        <topology evidence="1 10">Multi-pass membrane protein</topology>
    </subcellularLocation>
</comment>
<dbReference type="AlphaFoldDB" id="A0A6P1QZ39"/>
<protein>
    <submittedName>
        <fullName evidence="12">TonB-dependent receptor</fullName>
    </submittedName>
</protein>
<organism evidence="12 13">
    <name type="scientific">Bergeyella cardium</name>
    <dbReference type="NCBI Taxonomy" id="1585976"/>
    <lineage>
        <taxon>Bacteria</taxon>
        <taxon>Pseudomonadati</taxon>
        <taxon>Bacteroidota</taxon>
        <taxon>Flavobacteriia</taxon>
        <taxon>Flavobacteriales</taxon>
        <taxon>Weeksellaceae</taxon>
        <taxon>Bergeyella</taxon>
    </lineage>
</organism>
<evidence type="ECO:0000256" key="9">
    <source>
        <dbReference type="ARBA" id="ARBA00023237"/>
    </source>
</evidence>
<proteinExistence type="inferred from homology"/>
<evidence type="ECO:0000256" key="4">
    <source>
        <dbReference type="ARBA" id="ARBA00022692"/>
    </source>
</evidence>
<gene>
    <name evidence="12" type="ORF">DBX24_08705</name>
</gene>
<reference evidence="12 13" key="1">
    <citation type="submission" date="2018-04" db="EMBL/GenBank/DDBJ databases">
        <title>Characteristic and Complete Genome Sequencing of A Novel Member of Infective Endocarditis Causative Bacteria: Bergeyella cardium QL-PH.</title>
        <authorList>
            <person name="Pan H."/>
            <person name="Sun E."/>
            <person name="Zhang Y."/>
        </authorList>
    </citation>
    <scope>NUCLEOTIDE SEQUENCE [LARGE SCALE GENOMIC DNA]</scope>
    <source>
        <strain evidence="12 13">HPQL</strain>
    </source>
</reference>
<keyword evidence="6 11" id="KW-0798">TonB box</keyword>
<evidence type="ECO:0000256" key="10">
    <source>
        <dbReference type="PROSITE-ProRule" id="PRU01360"/>
    </source>
</evidence>
<evidence type="ECO:0000256" key="8">
    <source>
        <dbReference type="ARBA" id="ARBA00023170"/>
    </source>
</evidence>
<dbReference type="Proteomes" id="UP000464318">
    <property type="component" value="Chromosome"/>
</dbReference>
<keyword evidence="5" id="KW-0732">Signal</keyword>
<evidence type="ECO:0000256" key="7">
    <source>
        <dbReference type="ARBA" id="ARBA00023136"/>
    </source>
</evidence>
<name>A0A6P1QZ39_9FLAO</name>